<organism evidence="1 2">
    <name type="scientific">Wohlfahrtiimonas larvae</name>
    <dbReference type="NCBI Taxonomy" id="1157986"/>
    <lineage>
        <taxon>Bacteria</taxon>
        <taxon>Pseudomonadati</taxon>
        <taxon>Pseudomonadota</taxon>
        <taxon>Gammaproteobacteria</taxon>
        <taxon>Cardiobacteriales</taxon>
        <taxon>Ignatzschineriaceae</taxon>
        <taxon>Wohlfahrtiimonas</taxon>
    </lineage>
</organism>
<evidence type="ECO:0000313" key="2">
    <source>
        <dbReference type="Proteomes" id="UP001500631"/>
    </source>
</evidence>
<dbReference type="EMBL" id="BAABKE010000004">
    <property type="protein sequence ID" value="GAA5099391.1"/>
    <property type="molecule type" value="Genomic_DNA"/>
</dbReference>
<reference evidence="2" key="1">
    <citation type="journal article" date="2019" name="Int. J. Syst. Evol. Microbiol.">
        <title>The Global Catalogue of Microorganisms (GCM) 10K type strain sequencing project: providing services to taxonomists for standard genome sequencing and annotation.</title>
        <authorList>
            <consortium name="The Broad Institute Genomics Platform"/>
            <consortium name="The Broad Institute Genome Sequencing Center for Infectious Disease"/>
            <person name="Wu L."/>
            <person name="Ma J."/>
        </authorList>
    </citation>
    <scope>NUCLEOTIDE SEQUENCE [LARGE SCALE GENOMIC DNA]</scope>
    <source>
        <strain evidence="2">JCM 18424</strain>
    </source>
</reference>
<sequence>MSNLDLETHSINVKCPKCSRIVSETIKHLKNNPVTYCNTCNDSFDVQEEDINKGIDRISATIASLKESLKKGW</sequence>
<dbReference type="Proteomes" id="UP001500631">
    <property type="component" value="Unassembled WGS sequence"/>
</dbReference>
<protein>
    <submittedName>
        <fullName evidence="1">Uncharacterized protein</fullName>
    </submittedName>
</protein>
<keyword evidence="2" id="KW-1185">Reference proteome</keyword>
<name>A0ABP9MS66_9GAMM</name>
<dbReference type="RefSeq" id="WP_077925368.1">
    <property type="nucleotide sequence ID" value="NZ_BAABKE010000004.1"/>
</dbReference>
<proteinExistence type="predicted"/>
<accession>A0ABP9MS66</accession>
<gene>
    <name evidence="1" type="ORF">GCM10023338_12810</name>
</gene>
<comment type="caution">
    <text evidence="1">The sequence shown here is derived from an EMBL/GenBank/DDBJ whole genome shotgun (WGS) entry which is preliminary data.</text>
</comment>
<evidence type="ECO:0000313" key="1">
    <source>
        <dbReference type="EMBL" id="GAA5099391.1"/>
    </source>
</evidence>